<dbReference type="Proteomes" id="UP001145114">
    <property type="component" value="Unassembled WGS sequence"/>
</dbReference>
<feature type="non-terminal residue" evidence="1">
    <location>
        <position position="75"/>
    </location>
</feature>
<evidence type="ECO:0000313" key="1">
    <source>
        <dbReference type="EMBL" id="KAJ1672549.1"/>
    </source>
</evidence>
<sequence>MQHLGAQNKALAKHHHHHQSLNPERRGSSRRSMQPSSPNVVGVHYRVGKKLGEGSFGVIYQGTNLLNNQAVAIKF</sequence>
<dbReference type="EMBL" id="JAMZIH010008196">
    <property type="protein sequence ID" value="KAJ1672549.1"/>
    <property type="molecule type" value="Genomic_DNA"/>
</dbReference>
<keyword evidence="2" id="KW-1185">Reference proteome</keyword>
<organism evidence="1 2">
    <name type="scientific">Spiromyces aspiralis</name>
    <dbReference type="NCBI Taxonomy" id="68401"/>
    <lineage>
        <taxon>Eukaryota</taxon>
        <taxon>Fungi</taxon>
        <taxon>Fungi incertae sedis</taxon>
        <taxon>Zoopagomycota</taxon>
        <taxon>Kickxellomycotina</taxon>
        <taxon>Kickxellomycetes</taxon>
        <taxon>Kickxellales</taxon>
        <taxon>Kickxellaceae</taxon>
        <taxon>Spiromyces</taxon>
    </lineage>
</organism>
<name>A0ACC1HF23_9FUNG</name>
<proteinExistence type="predicted"/>
<keyword evidence="1" id="KW-0418">Kinase</keyword>
<gene>
    <name evidence="1" type="primary">YCK2_2</name>
    <name evidence="1" type="ORF">EV182_006961</name>
</gene>
<keyword evidence="1" id="KW-0808">Transferase</keyword>
<comment type="caution">
    <text evidence="1">The sequence shown here is derived from an EMBL/GenBank/DDBJ whole genome shotgun (WGS) entry which is preliminary data.</text>
</comment>
<reference evidence="1" key="1">
    <citation type="submission" date="2022-06" db="EMBL/GenBank/DDBJ databases">
        <title>Phylogenomic reconstructions and comparative analyses of Kickxellomycotina fungi.</title>
        <authorList>
            <person name="Reynolds N.K."/>
            <person name="Stajich J.E."/>
            <person name="Barry K."/>
            <person name="Grigoriev I.V."/>
            <person name="Crous P."/>
            <person name="Smith M.E."/>
        </authorList>
    </citation>
    <scope>NUCLEOTIDE SEQUENCE</scope>
    <source>
        <strain evidence="1">RSA 2271</strain>
    </source>
</reference>
<dbReference type="EC" id="2.7.11.1" evidence="1"/>
<accession>A0ACC1HF23</accession>
<protein>
    <submittedName>
        <fullName evidence="1">Palmitoylated plasma membrane-bound casein kinase</fullName>
        <ecNumber evidence="1">2.7.11.1</ecNumber>
    </submittedName>
</protein>
<evidence type="ECO:0000313" key="2">
    <source>
        <dbReference type="Proteomes" id="UP001145114"/>
    </source>
</evidence>